<gene>
    <name evidence="6" type="primary">LOC110305455</name>
</gene>
<protein>
    <submittedName>
        <fullName evidence="6">Protein RoBo-1-like</fullName>
    </submittedName>
</protein>
<organism evidence="5 6">
    <name type="scientific">Mus caroli</name>
    <name type="common">Ryukyu mouse</name>
    <name type="synonym">Ricefield mouse</name>
    <dbReference type="NCBI Taxonomy" id="10089"/>
    <lineage>
        <taxon>Eukaryota</taxon>
        <taxon>Metazoa</taxon>
        <taxon>Chordata</taxon>
        <taxon>Craniata</taxon>
        <taxon>Vertebrata</taxon>
        <taxon>Euteleostomi</taxon>
        <taxon>Mammalia</taxon>
        <taxon>Eutheria</taxon>
        <taxon>Euarchontoglires</taxon>
        <taxon>Glires</taxon>
        <taxon>Rodentia</taxon>
        <taxon>Myomorpha</taxon>
        <taxon>Muroidea</taxon>
        <taxon>Muridae</taxon>
        <taxon>Murinae</taxon>
        <taxon>Mus</taxon>
        <taxon>Mus</taxon>
    </lineage>
</organism>
<evidence type="ECO:0000256" key="4">
    <source>
        <dbReference type="SAM" id="SignalP"/>
    </source>
</evidence>
<evidence type="ECO:0000313" key="6">
    <source>
        <dbReference type="RefSeq" id="XP_021033103.1"/>
    </source>
</evidence>
<feature type="signal peptide" evidence="4">
    <location>
        <begin position="1"/>
        <end position="26"/>
    </location>
</feature>
<dbReference type="Proteomes" id="UP000515126">
    <property type="component" value="Chromosome 11"/>
</dbReference>
<dbReference type="CDD" id="cd23572">
    <property type="entry name" value="TFP_LU_ECD_PINLYP_rpt2"/>
    <property type="match status" value="1"/>
</dbReference>
<accession>A0A6P5QPW4</accession>
<reference evidence="6" key="1">
    <citation type="submission" date="2025-08" db="UniProtKB">
        <authorList>
            <consortium name="RefSeq"/>
        </authorList>
    </citation>
    <scope>IDENTIFICATION</scope>
</reference>
<dbReference type="AlphaFoldDB" id="A0A6P5QPW4"/>
<dbReference type="PANTHER" id="PTHR20914:SF6">
    <property type="entry name" value="EP1"/>
    <property type="match status" value="1"/>
</dbReference>
<evidence type="ECO:0000313" key="5">
    <source>
        <dbReference type="Proteomes" id="UP000515126"/>
    </source>
</evidence>
<dbReference type="RefSeq" id="XP_021033103.1">
    <property type="nucleotide sequence ID" value="XM_021177444.1"/>
</dbReference>
<evidence type="ECO:0000256" key="2">
    <source>
        <dbReference type="ARBA" id="ARBA00022525"/>
    </source>
</evidence>
<comment type="subcellular location">
    <subcellularLocation>
        <location evidence="1">Secreted</location>
    </subcellularLocation>
</comment>
<dbReference type="PANTHER" id="PTHR20914">
    <property type="entry name" value="LY6/PLAUR DOMAIN-CONTAINING PROTEIN 8"/>
    <property type="match status" value="1"/>
</dbReference>
<evidence type="ECO:0000256" key="1">
    <source>
        <dbReference type="ARBA" id="ARBA00004613"/>
    </source>
</evidence>
<dbReference type="InterPro" id="IPR045860">
    <property type="entry name" value="Snake_toxin-like_sf"/>
</dbReference>
<sequence>MGWSSILKSLLTVFVLSILAVCSVESYTCIKASCENGNCQGGPSTCSNPYSCFSQIQKLETPSPDTNLVLEQKGCASYQNPCALEFSATLGNRQKFRYKTQCCTGEQCNKEIPTLPPLSSEVNGVECPACYNNKTNTCSTTTPLKCTGAEKRCIEVTSRDPSSNIVLYGKGCATETACALDMTVFNYVQIKTSCISTNGSPALKSAASLPVILLLQKIFL</sequence>
<feature type="chain" id="PRO_5027877682" evidence="4">
    <location>
        <begin position="27"/>
        <end position="220"/>
    </location>
</feature>
<dbReference type="SUPFAM" id="SSF57302">
    <property type="entry name" value="Snake toxin-like"/>
    <property type="match status" value="1"/>
</dbReference>
<evidence type="ECO:0000256" key="3">
    <source>
        <dbReference type="ARBA" id="ARBA00022729"/>
    </source>
</evidence>
<keyword evidence="2" id="KW-0964">Secreted</keyword>
<dbReference type="Gene3D" id="2.10.60.10">
    <property type="entry name" value="CD59"/>
    <property type="match status" value="1"/>
</dbReference>
<dbReference type="GO" id="GO:0005576">
    <property type="term" value="C:extracellular region"/>
    <property type="evidence" value="ECO:0007669"/>
    <property type="project" value="UniProtKB-SubCell"/>
</dbReference>
<proteinExistence type="predicted"/>
<keyword evidence="5" id="KW-1185">Reference proteome</keyword>
<dbReference type="KEGG" id="mcal:110305455"/>
<name>A0A6P5QPW4_MUSCR</name>
<dbReference type="InterPro" id="IPR050918">
    <property type="entry name" value="CNF-like_PLA2_Inhibitor"/>
</dbReference>
<keyword evidence="3 4" id="KW-0732">Signal</keyword>
<dbReference type="GeneID" id="110305455"/>
<dbReference type="GO" id="GO:0009617">
    <property type="term" value="P:response to bacterium"/>
    <property type="evidence" value="ECO:0007669"/>
    <property type="project" value="Ensembl"/>
</dbReference>